<protein>
    <submittedName>
        <fullName evidence="3">Uncharacterized protein</fullName>
    </submittedName>
</protein>
<feature type="compositionally biased region" description="Basic and acidic residues" evidence="1">
    <location>
        <begin position="821"/>
        <end position="832"/>
    </location>
</feature>
<feature type="compositionally biased region" description="Basic and acidic residues" evidence="1">
    <location>
        <begin position="913"/>
        <end position="938"/>
    </location>
</feature>
<feature type="compositionally biased region" description="Basic and acidic residues" evidence="1">
    <location>
        <begin position="176"/>
        <end position="220"/>
    </location>
</feature>
<feature type="compositionally biased region" description="Basic and acidic residues" evidence="1">
    <location>
        <begin position="764"/>
        <end position="782"/>
    </location>
</feature>
<dbReference type="EMBL" id="OA564564">
    <property type="protein sequence ID" value="CAD7194768.1"/>
    <property type="molecule type" value="Genomic_DNA"/>
</dbReference>
<proteinExistence type="predicted"/>
<feature type="region of interest" description="Disordered" evidence="1">
    <location>
        <begin position="491"/>
        <end position="620"/>
    </location>
</feature>
<dbReference type="GO" id="GO:0007399">
    <property type="term" value="P:nervous system development"/>
    <property type="evidence" value="ECO:0007669"/>
    <property type="project" value="TreeGrafter"/>
</dbReference>
<keyword evidence="2" id="KW-1133">Transmembrane helix</keyword>
<sequence length="1417" mass="157757">MEEGESTTKDEEDKSKEASSDKTREVGKDDNEITREKATSPGDSKPTTEVVEAAIENEEGFEKQESKQITNKTEKCGEAEDGKGTSLKGDEVNCVDDKNSKVTLNEEMLEKEIGELIKQGKDRQRNDQRSPDNCPKTSEKINVLAVEQNGKLVSSNIKVDREDEVPKNILIADQSVEDKPVGRSDESKAQKNKAQEMEEKNKKRVNEKLESVQDKSEPHVAEGNSIRQDSQEQGGSTQNYIKETTTKKIEANENVQANSNIKEPKLEKKEISKSELIEAESKLPASKEPIEEIAKHSKNTKVGSKNDQIEVTPKIETPVSNSSDIQKGVKINKHIKSELTQELTITKDPITSQTIKDHESSKRMGTPKKVKGDVRLSGRESSPKVGTGAIAKRRSSETPALKIGQMNLNIKRNSMAAGCKENITEEETSGIETLQASTDKYIGVNVGIKGSKSAQELQSSQEGATAEEQEGSGKDLVPEIKKIKDSGVIPRETANTLTHRTGGTPKKIPNVQTKPIKVEKKPLTSMKGQTTTVPKEEKQSRMSQEESCSTTDNSLEKIQTSEQRIDKCEEEEKRTNISKSETDKVLNASKRESTTSPSISKSKENCVLSETQKEAQSQVNDKEIKTQLNIKVAKLDDQSYQNKTTNSSVQHDAEGKENIILNNTKKESGNIKYHNKLDQEKVEDYHTVVAKKNAVQKVIDNSDLNQDGKNTQKESQNVDVKEVVRNDNQSENLPKESLESLEKKKSLGESGEHKVESKPITTTEESHRTVTSKEKDGKDIHKTLPPAYDIDNKSLTSKELSKTEETKRNTDSLVENPSEGETIKITKEDKTKIHSSTSVVIIGDAKGVSEKSRSSESSSKTGSPKRKTPHPLKQKSQPLKIVGKKDSGENQKIKVCKGPEEKQLKHAIQSPNKENHITQKNSEKIDDKTKKVTEEKPEQPLVKSNIQITTSSEVKNKKESNENSSNDAKVSEKDTSNLNNKNEKKVQSKEKEEKTKKLENIVHNHEELHKFISNQIQEELANTWLMNGEGSTPNSPHDCPSSQLIDPTAISASTGQHINDSTHKKETPCANIPFQEIIKRDNKKIEEHLQRSHVDKAMSDIFESNHQTEFNQSTENLIGSSEETNNEDLTSSSKLLENNSSKDQSKDSNAKLYGSIPHPPVPRAMMGTKLDPIQDEDEMKDPKQEKQPLQQTKMQAKSPGQKEGTKPARGPGKGTGCQLYFGVKSYLHQFYDSNPAKRTQLYGEFAEDDFEYLVDPNKVRRSHCCKGFWFRAGVWGGVNLLLVGIIALLVGYLTPQRDMVVGYQDNLEILDRWAIAFNRRLELCRLAGLAVFCCGGLVLMVTLILSTFFHTNNNGCCDDTYTYATATVIEPFIVSETPESSVPGNKIPITEQIKTVQPTMWPDNAMSKADETVIQMP</sequence>
<feature type="compositionally biased region" description="Basic and acidic residues" evidence="1">
    <location>
        <begin position="799"/>
        <end position="810"/>
    </location>
</feature>
<feature type="compositionally biased region" description="Basic and acidic residues" evidence="1">
    <location>
        <begin position="370"/>
        <end position="382"/>
    </location>
</feature>
<feature type="compositionally biased region" description="Basic and acidic residues" evidence="1">
    <location>
        <begin position="1"/>
        <end position="38"/>
    </location>
</feature>
<feature type="compositionally biased region" description="Basic and acidic residues" evidence="1">
    <location>
        <begin position="969"/>
        <end position="995"/>
    </location>
</feature>
<feature type="region of interest" description="Disordered" evidence="1">
    <location>
        <begin position="1116"/>
        <end position="1213"/>
    </location>
</feature>
<feature type="compositionally biased region" description="Polar residues" evidence="1">
    <location>
        <begin position="453"/>
        <end position="463"/>
    </location>
</feature>
<feature type="compositionally biased region" description="Polar residues" evidence="1">
    <location>
        <begin position="225"/>
        <end position="243"/>
    </location>
</feature>
<feature type="compositionally biased region" description="Basic and acidic residues" evidence="1">
    <location>
        <begin position="534"/>
        <end position="544"/>
    </location>
</feature>
<feature type="compositionally biased region" description="Basic residues" evidence="1">
    <location>
        <begin position="863"/>
        <end position="873"/>
    </location>
</feature>
<feature type="region of interest" description="Disordered" evidence="1">
    <location>
        <begin position="113"/>
        <end position="142"/>
    </location>
</feature>
<accession>A0A7R8VAJ2</accession>
<feature type="region of interest" description="Disordered" evidence="1">
    <location>
        <begin position="279"/>
        <end position="323"/>
    </location>
</feature>
<name>A0A7R8VAJ2_TIMDO</name>
<keyword evidence="2" id="KW-0812">Transmembrane</keyword>
<dbReference type="GO" id="GO:0030133">
    <property type="term" value="C:transport vesicle"/>
    <property type="evidence" value="ECO:0007669"/>
    <property type="project" value="InterPro"/>
</dbReference>
<gene>
    <name evidence="3" type="ORF">TDIB3V08_LOCUS1184</name>
</gene>
<evidence type="ECO:0000256" key="2">
    <source>
        <dbReference type="SAM" id="Phobius"/>
    </source>
</evidence>
<feature type="compositionally biased region" description="Low complexity" evidence="1">
    <location>
        <begin position="1131"/>
        <end position="1142"/>
    </location>
</feature>
<feature type="region of interest" description="Disordered" evidence="1">
    <location>
        <begin position="350"/>
        <end position="398"/>
    </location>
</feature>
<feature type="compositionally biased region" description="Polar residues" evidence="1">
    <location>
        <begin position="638"/>
        <end position="650"/>
    </location>
</feature>
<feature type="compositionally biased region" description="Polar residues" evidence="1">
    <location>
        <begin position="545"/>
        <end position="562"/>
    </location>
</feature>
<feature type="compositionally biased region" description="Basic and acidic residues" evidence="1">
    <location>
        <begin position="733"/>
        <end position="757"/>
    </location>
</feature>
<feature type="compositionally biased region" description="Basic and acidic residues" evidence="1">
    <location>
        <begin position="563"/>
        <end position="593"/>
    </location>
</feature>
<keyword evidence="2" id="KW-0472">Membrane</keyword>
<feature type="region of interest" description="Disordered" evidence="1">
    <location>
        <begin position="1"/>
        <end position="97"/>
    </location>
</feature>
<feature type="region of interest" description="Disordered" evidence="1">
    <location>
        <begin position="453"/>
        <end position="476"/>
    </location>
</feature>
<feature type="region of interest" description="Disordered" evidence="1">
    <location>
        <begin position="637"/>
        <end position="661"/>
    </location>
</feature>
<reference evidence="3" key="1">
    <citation type="submission" date="2020-11" db="EMBL/GenBank/DDBJ databases">
        <authorList>
            <person name="Tran Van P."/>
        </authorList>
    </citation>
    <scope>NUCLEOTIDE SEQUENCE</scope>
</reference>
<dbReference type="InterPro" id="IPR024883">
    <property type="entry name" value="Neurensin"/>
</dbReference>
<feature type="transmembrane region" description="Helical" evidence="2">
    <location>
        <begin position="1326"/>
        <end position="1349"/>
    </location>
</feature>
<dbReference type="GO" id="GO:0043005">
    <property type="term" value="C:neuron projection"/>
    <property type="evidence" value="ECO:0007669"/>
    <property type="project" value="TreeGrafter"/>
</dbReference>
<feature type="region of interest" description="Disordered" evidence="1">
    <location>
        <begin position="698"/>
        <end position="995"/>
    </location>
</feature>
<evidence type="ECO:0000256" key="1">
    <source>
        <dbReference type="SAM" id="MobiDB-lite"/>
    </source>
</evidence>
<dbReference type="GO" id="GO:0043025">
    <property type="term" value="C:neuronal cell body"/>
    <property type="evidence" value="ECO:0007669"/>
    <property type="project" value="TreeGrafter"/>
</dbReference>
<dbReference type="PANTHER" id="PTHR14796">
    <property type="entry name" value="NEURENSIN 1-RELATED"/>
    <property type="match status" value="1"/>
</dbReference>
<feature type="compositionally biased region" description="Polar residues" evidence="1">
    <location>
        <begin position="1116"/>
        <end position="1130"/>
    </location>
</feature>
<feature type="compositionally biased region" description="Basic and acidic residues" evidence="1">
    <location>
        <begin position="60"/>
        <end position="97"/>
    </location>
</feature>
<feature type="region of interest" description="Disordered" evidence="1">
    <location>
        <begin position="158"/>
        <end position="261"/>
    </location>
</feature>
<feature type="compositionally biased region" description="Basic and acidic residues" evidence="1">
    <location>
        <begin position="883"/>
        <end position="904"/>
    </location>
</feature>
<organism evidence="3">
    <name type="scientific">Timema douglasi</name>
    <name type="common">Walking stick</name>
    <dbReference type="NCBI Taxonomy" id="61478"/>
    <lineage>
        <taxon>Eukaryota</taxon>
        <taxon>Metazoa</taxon>
        <taxon>Ecdysozoa</taxon>
        <taxon>Arthropoda</taxon>
        <taxon>Hexapoda</taxon>
        <taxon>Insecta</taxon>
        <taxon>Pterygota</taxon>
        <taxon>Neoptera</taxon>
        <taxon>Polyneoptera</taxon>
        <taxon>Phasmatodea</taxon>
        <taxon>Timematodea</taxon>
        <taxon>Timematoidea</taxon>
        <taxon>Timematidae</taxon>
        <taxon>Timema</taxon>
    </lineage>
</organism>
<dbReference type="PANTHER" id="PTHR14796:SF3">
    <property type="entry name" value="NEURENSIN 1-LIKE-RELATED"/>
    <property type="match status" value="1"/>
</dbReference>
<feature type="transmembrane region" description="Helical" evidence="2">
    <location>
        <begin position="1268"/>
        <end position="1293"/>
    </location>
</feature>
<feature type="compositionally biased region" description="Polar residues" evidence="1">
    <location>
        <begin position="608"/>
        <end position="619"/>
    </location>
</feature>
<dbReference type="Pfam" id="PF14927">
    <property type="entry name" value="Neurensin"/>
    <property type="match status" value="1"/>
</dbReference>
<evidence type="ECO:0000313" key="3">
    <source>
        <dbReference type="EMBL" id="CAD7194768.1"/>
    </source>
</evidence>
<feature type="compositionally biased region" description="Basic and acidic residues" evidence="1">
    <location>
        <begin position="113"/>
        <end position="130"/>
    </location>
</feature>
<feature type="compositionally biased region" description="Polar residues" evidence="1">
    <location>
        <begin position="702"/>
        <end position="718"/>
    </location>
</feature>